<keyword evidence="14" id="KW-1185">Reference proteome</keyword>
<dbReference type="AlphaFoldDB" id="A0AAF0J1X2"/>
<evidence type="ECO:0000313" key="13">
    <source>
        <dbReference type="EMBL" id="WFD26334.1"/>
    </source>
</evidence>
<keyword evidence="5 10" id="KW-0472">Membrane</keyword>
<dbReference type="GO" id="GO:0012505">
    <property type="term" value="C:endomembrane system"/>
    <property type="evidence" value="ECO:0007669"/>
    <property type="project" value="UniProtKB-SubCell"/>
</dbReference>
<evidence type="ECO:0000256" key="4">
    <source>
        <dbReference type="ARBA" id="ARBA00022763"/>
    </source>
</evidence>
<keyword evidence="8" id="KW-0175">Coiled coil</keyword>
<dbReference type="InterPro" id="IPR042525">
    <property type="entry name" value="Rad52_Rad59_Rad22_sf"/>
</dbReference>
<evidence type="ECO:0000256" key="5">
    <source>
        <dbReference type="ARBA" id="ARBA00023136"/>
    </source>
</evidence>
<proteinExistence type="inferred from homology"/>
<dbReference type="Pfam" id="PF13774">
    <property type="entry name" value="Longin"/>
    <property type="match status" value="1"/>
</dbReference>
<dbReference type="PANTHER" id="PTHR12132">
    <property type="entry name" value="DNA REPAIR AND RECOMBINATION PROTEIN RAD52, RAD59"/>
    <property type="match status" value="1"/>
</dbReference>
<dbReference type="InterPro" id="IPR007232">
    <property type="entry name" value="Rad52_Rad59_Rad22"/>
</dbReference>
<dbReference type="EMBL" id="CP119893">
    <property type="protein sequence ID" value="WFD26334.1"/>
    <property type="molecule type" value="Genomic_DNA"/>
</dbReference>
<gene>
    <name evidence="13" type="primary">SEC22</name>
    <name evidence="13" type="ORF">MNAN1_001315</name>
</gene>
<dbReference type="Gene3D" id="1.20.5.110">
    <property type="match status" value="1"/>
</dbReference>
<keyword evidence="4" id="KW-0227">DNA damage</keyword>
<evidence type="ECO:0000256" key="9">
    <source>
        <dbReference type="SAM" id="MobiDB-lite"/>
    </source>
</evidence>
<evidence type="ECO:0000256" key="3">
    <source>
        <dbReference type="ARBA" id="ARBA00008025"/>
    </source>
</evidence>
<dbReference type="Pfam" id="PF00957">
    <property type="entry name" value="Synaptobrevin"/>
    <property type="match status" value="1"/>
</dbReference>
<feature type="compositionally biased region" description="Low complexity" evidence="9">
    <location>
        <begin position="456"/>
        <end position="468"/>
    </location>
</feature>
<evidence type="ECO:0000259" key="11">
    <source>
        <dbReference type="PROSITE" id="PS50859"/>
    </source>
</evidence>
<feature type="region of interest" description="Disordered" evidence="9">
    <location>
        <begin position="438"/>
        <end position="485"/>
    </location>
</feature>
<dbReference type="GO" id="GO:0003697">
    <property type="term" value="F:single-stranded DNA binding"/>
    <property type="evidence" value="ECO:0007669"/>
    <property type="project" value="UniProtKB-ARBA"/>
</dbReference>
<evidence type="ECO:0000259" key="12">
    <source>
        <dbReference type="PROSITE" id="PS50892"/>
    </source>
</evidence>
<keyword evidence="7" id="KW-0234">DNA repair</keyword>
<dbReference type="GO" id="GO:0000724">
    <property type="term" value="P:double-strand break repair via homologous recombination"/>
    <property type="evidence" value="ECO:0007669"/>
    <property type="project" value="TreeGrafter"/>
</dbReference>
<keyword evidence="10" id="KW-0812">Transmembrane</keyword>
<accession>A0AAF0J1X2</accession>
<dbReference type="Proteomes" id="UP001213623">
    <property type="component" value="Chromosome 2"/>
</dbReference>
<dbReference type="InterPro" id="IPR042855">
    <property type="entry name" value="V_SNARE_CC"/>
</dbReference>
<feature type="domain" description="Longin" evidence="11">
    <location>
        <begin position="6"/>
        <end position="124"/>
    </location>
</feature>
<feature type="domain" description="V-SNARE coiled-coil homology" evidence="12">
    <location>
        <begin position="144"/>
        <end position="204"/>
    </location>
</feature>
<dbReference type="PANTHER" id="PTHR12132:SF1">
    <property type="entry name" value="DNA REPAIR PROTEIN RAD52 HOMOLOG"/>
    <property type="match status" value="1"/>
</dbReference>
<dbReference type="SMART" id="SM01270">
    <property type="entry name" value="Longin"/>
    <property type="match status" value="1"/>
</dbReference>
<comment type="similarity">
    <text evidence="2">Belongs to the RAD52 family.</text>
</comment>
<name>A0AAF0J1X2_9BASI</name>
<dbReference type="GO" id="GO:0005634">
    <property type="term" value="C:nucleus"/>
    <property type="evidence" value="ECO:0007669"/>
    <property type="project" value="TreeGrafter"/>
</dbReference>
<dbReference type="PROSITE" id="PS50859">
    <property type="entry name" value="LONGIN"/>
    <property type="match status" value="1"/>
</dbReference>
<dbReference type="CDD" id="cd15866">
    <property type="entry name" value="R-SNARE_SEC22"/>
    <property type="match status" value="1"/>
</dbReference>
<dbReference type="CDD" id="cd14824">
    <property type="entry name" value="Longin"/>
    <property type="match status" value="1"/>
</dbReference>
<sequence>MVRSTQLARVSDSLPLAQSVDDDQSSELTQCKQQAKIIFRKITPQSETRCSIDTGTLSMHYLIQPPPSDPGSVVYLTITDRSYPRKLAFSYLDELAREFGLSYGRHVAQPTLRPYAFVAFDTFMQRTKRLYADSRTAETAAGSHLDRLNEDLQDVQKIMTKNMEDLLWRGDSLDHMSSMSSSLRDESLKYRRAARKINMDAMIRKYAPIGAILVLVLLILYIKLGALHSAALPPYQGDYFPAGHGGISTNADLEEKDPETGLSLWTATRLATLQAKLQQRLGPEYLSQRPGPGGGPKLTYLEGWKAIDLANEIFGFNGWSTSVVSLDVDYLDVHPETGKCHCGVSAVVRITLRDGTYHEDLGYGHAEGARGKHAALEKCKKEAITDSIKRGLKTFGRLLGNCLYDRDYAREVLRMPVPHVPLRAADLHRQADVVAQVGTKRPNDRGGPAAAPPKRPAAAVPVQKAPKQSAITTSKVDNDHDDDAELWSHDGAEAATMALELELEEDLLLRESQLAQELDE</sequence>
<keyword evidence="10" id="KW-1133">Transmembrane helix</keyword>
<keyword evidence="6" id="KW-0233">DNA recombination</keyword>
<protein>
    <submittedName>
        <fullName evidence="13">SNAP receptor</fullName>
    </submittedName>
</protein>
<dbReference type="Gene3D" id="3.30.450.50">
    <property type="entry name" value="Longin domain"/>
    <property type="match status" value="1"/>
</dbReference>
<dbReference type="SUPFAM" id="SSF54768">
    <property type="entry name" value="dsRNA-binding domain-like"/>
    <property type="match status" value="1"/>
</dbReference>
<evidence type="ECO:0000256" key="2">
    <source>
        <dbReference type="ARBA" id="ARBA00006638"/>
    </source>
</evidence>
<dbReference type="Gene3D" id="3.30.390.80">
    <property type="entry name" value="DNA repair protein Rad52/59/22"/>
    <property type="match status" value="1"/>
</dbReference>
<dbReference type="PROSITE" id="PS50892">
    <property type="entry name" value="V_SNARE"/>
    <property type="match status" value="1"/>
</dbReference>
<keyword evidence="13" id="KW-0675">Receptor</keyword>
<evidence type="ECO:0000313" key="14">
    <source>
        <dbReference type="Proteomes" id="UP001213623"/>
    </source>
</evidence>
<evidence type="ECO:0000256" key="10">
    <source>
        <dbReference type="SAM" id="Phobius"/>
    </source>
</evidence>
<evidence type="ECO:0000256" key="8">
    <source>
        <dbReference type="PROSITE-ProRule" id="PRU00290"/>
    </source>
</evidence>
<dbReference type="InterPro" id="IPR011012">
    <property type="entry name" value="Longin-like_dom_sf"/>
</dbReference>
<dbReference type="InterPro" id="IPR041247">
    <property type="entry name" value="Rad52_fam"/>
</dbReference>
<comment type="similarity">
    <text evidence="3">Belongs to the synaptobrevin family.</text>
</comment>
<dbReference type="Pfam" id="PF04098">
    <property type="entry name" value="Rad52_Rad22"/>
    <property type="match status" value="1"/>
</dbReference>
<dbReference type="FunFam" id="3.30.390.80:FF:000001">
    <property type="entry name" value="DNA repair protein RAD52 homolog"/>
    <property type="match status" value="1"/>
</dbReference>
<dbReference type="InterPro" id="IPR010908">
    <property type="entry name" value="Longin_dom"/>
</dbReference>
<dbReference type="GO" id="GO:0006312">
    <property type="term" value="P:mitotic recombination"/>
    <property type="evidence" value="ECO:0007669"/>
    <property type="project" value="TreeGrafter"/>
</dbReference>
<evidence type="ECO:0000256" key="7">
    <source>
        <dbReference type="ARBA" id="ARBA00023204"/>
    </source>
</evidence>
<evidence type="ECO:0000256" key="6">
    <source>
        <dbReference type="ARBA" id="ARBA00023172"/>
    </source>
</evidence>
<comment type="subcellular location">
    <subcellularLocation>
        <location evidence="1">Endomembrane system</location>
    </subcellularLocation>
</comment>
<dbReference type="SUPFAM" id="SSF64356">
    <property type="entry name" value="SNARE-like"/>
    <property type="match status" value="1"/>
</dbReference>
<dbReference type="SUPFAM" id="SSF58038">
    <property type="entry name" value="SNARE fusion complex"/>
    <property type="match status" value="1"/>
</dbReference>
<organism evidence="13 14">
    <name type="scientific">Malassezia nana</name>
    <dbReference type="NCBI Taxonomy" id="180528"/>
    <lineage>
        <taxon>Eukaryota</taxon>
        <taxon>Fungi</taxon>
        <taxon>Dikarya</taxon>
        <taxon>Basidiomycota</taxon>
        <taxon>Ustilaginomycotina</taxon>
        <taxon>Malasseziomycetes</taxon>
        <taxon>Malasseziales</taxon>
        <taxon>Malasseziaceae</taxon>
        <taxon>Malassezia</taxon>
    </lineage>
</organism>
<evidence type="ECO:0000256" key="1">
    <source>
        <dbReference type="ARBA" id="ARBA00004308"/>
    </source>
</evidence>
<dbReference type="GO" id="GO:0045002">
    <property type="term" value="P:double-strand break repair via single-strand annealing"/>
    <property type="evidence" value="ECO:0007669"/>
    <property type="project" value="TreeGrafter"/>
</dbReference>
<feature type="transmembrane region" description="Helical" evidence="10">
    <location>
        <begin position="206"/>
        <end position="224"/>
    </location>
</feature>
<reference evidence="13" key="1">
    <citation type="submission" date="2023-03" db="EMBL/GenBank/DDBJ databases">
        <title>Mating type loci evolution in Malassezia.</title>
        <authorList>
            <person name="Coelho M.A."/>
        </authorList>
    </citation>
    <scope>NUCLEOTIDE SEQUENCE</scope>
    <source>
        <strain evidence="13">CBS 9557</strain>
    </source>
</reference>